<keyword evidence="2" id="KW-0044">Antibiotic</keyword>
<evidence type="ECO:0000259" key="4">
    <source>
        <dbReference type="Pfam" id="PF06958"/>
    </source>
</evidence>
<evidence type="ECO:0000256" key="2">
    <source>
        <dbReference type="ARBA" id="ARBA00023022"/>
    </source>
</evidence>
<dbReference type="Pfam" id="PF06958">
    <property type="entry name" value="Pyocin_S"/>
    <property type="match status" value="1"/>
</dbReference>
<dbReference type="InterPro" id="IPR036302">
    <property type="entry name" value="Pyosin/cloacin_T_dom_sf"/>
</dbReference>
<gene>
    <name evidence="5" type="ORF">ACFP73_17155</name>
</gene>
<evidence type="ECO:0000256" key="1">
    <source>
        <dbReference type="ARBA" id="ARBA00022529"/>
    </source>
</evidence>
<sequence length="96" mass="10733">MAGTRHPVRIPNPVIVDPLPENTRIEATTTPAPEEKNFADYILVLPLPNIPPIYIYLNADHKYHVAPKGNLPLPAFPDAKTAKKRVIPPKNRCVHK</sequence>
<dbReference type="RefSeq" id="WP_343876765.1">
    <property type="nucleotide sequence ID" value="NZ_BAAAFW010000026.1"/>
</dbReference>
<protein>
    <submittedName>
        <fullName evidence="5">S-type pyocin domain-containing protein</fullName>
    </submittedName>
</protein>
<keyword evidence="6" id="KW-1185">Reference proteome</keyword>
<comment type="caution">
    <text evidence="5">The sequence shown here is derived from an EMBL/GenBank/DDBJ whole genome shotgun (WGS) entry which is preliminary data.</text>
</comment>
<name>A0ABW1VVT8_9GAMM</name>
<dbReference type="SUPFAM" id="SSF69369">
    <property type="entry name" value="Cloacin translocation domain"/>
    <property type="match status" value="1"/>
</dbReference>
<dbReference type="InterPro" id="IPR016128">
    <property type="entry name" value="Pyosin/cloacin_T_dom"/>
</dbReference>
<keyword evidence="1" id="KW-0929">Antimicrobial</keyword>
<evidence type="ECO:0000256" key="3">
    <source>
        <dbReference type="ARBA" id="ARBA00023048"/>
    </source>
</evidence>
<proteinExistence type="predicted"/>
<dbReference type="EMBL" id="JBHSUC010000101">
    <property type="protein sequence ID" value="MFC6363767.1"/>
    <property type="molecule type" value="Genomic_DNA"/>
</dbReference>
<keyword evidence="3" id="KW-0078">Bacteriocin</keyword>
<organism evidence="5 6">
    <name type="scientific">Tatumella punctata</name>
    <dbReference type="NCBI Taxonomy" id="399969"/>
    <lineage>
        <taxon>Bacteria</taxon>
        <taxon>Pseudomonadati</taxon>
        <taxon>Pseudomonadota</taxon>
        <taxon>Gammaproteobacteria</taxon>
        <taxon>Enterobacterales</taxon>
        <taxon>Erwiniaceae</taxon>
        <taxon>Tatumella</taxon>
    </lineage>
</organism>
<evidence type="ECO:0000313" key="6">
    <source>
        <dbReference type="Proteomes" id="UP001596215"/>
    </source>
</evidence>
<evidence type="ECO:0000313" key="5">
    <source>
        <dbReference type="EMBL" id="MFC6363767.1"/>
    </source>
</evidence>
<feature type="domain" description="Pyosin/cloacin translocation" evidence="4">
    <location>
        <begin position="7"/>
        <end position="56"/>
    </location>
</feature>
<dbReference type="Proteomes" id="UP001596215">
    <property type="component" value="Unassembled WGS sequence"/>
</dbReference>
<reference evidence="6" key="1">
    <citation type="journal article" date="2019" name="Int. J. Syst. Evol. Microbiol.">
        <title>The Global Catalogue of Microorganisms (GCM) 10K type strain sequencing project: providing services to taxonomists for standard genome sequencing and annotation.</title>
        <authorList>
            <consortium name="The Broad Institute Genomics Platform"/>
            <consortium name="The Broad Institute Genome Sequencing Center for Infectious Disease"/>
            <person name="Wu L."/>
            <person name="Ma J."/>
        </authorList>
    </citation>
    <scope>NUCLEOTIDE SEQUENCE [LARGE SCALE GENOMIC DNA]</scope>
    <source>
        <strain evidence="6">CGMCC 4.1530</strain>
    </source>
</reference>
<accession>A0ABW1VVT8</accession>